<proteinExistence type="predicted"/>
<evidence type="ECO:0000313" key="1">
    <source>
        <dbReference type="EMBL" id="BCI67878.1"/>
    </source>
</evidence>
<accession>A0A6S6PJ66</accession>
<protein>
    <submittedName>
        <fullName evidence="1">Uncharacterized protein</fullName>
    </submittedName>
</protein>
<dbReference type="AlphaFoldDB" id="A0A6S6PJ66"/>
<organism evidence="1 2">
    <name type="scientific">Acetobacter aceti</name>
    <dbReference type="NCBI Taxonomy" id="435"/>
    <lineage>
        <taxon>Bacteria</taxon>
        <taxon>Pseudomonadati</taxon>
        <taxon>Pseudomonadota</taxon>
        <taxon>Alphaproteobacteria</taxon>
        <taxon>Acetobacterales</taxon>
        <taxon>Acetobacteraceae</taxon>
        <taxon>Acetobacter</taxon>
        <taxon>Acetobacter subgen. Acetobacter</taxon>
    </lineage>
</organism>
<reference evidence="1 2" key="1">
    <citation type="submission" date="2020-07" db="EMBL/GenBank/DDBJ databases">
        <title>Complete Genome Sequence of an acetic acid bacterium, Acetobacter aceti JCM20276.</title>
        <authorList>
            <person name="Hirose Y."/>
            <person name="Mihara H."/>
        </authorList>
    </citation>
    <scope>NUCLEOTIDE SEQUENCE [LARGE SCALE GENOMIC DNA]</scope>
    <source>
        <strain evidence="1 2">JCM20276</strain>
    </source>
</reference>
<name>A0A6S6PJ66_ACEAC</name>
<dbReference type="Proteomes" id="UP000515220">
    <property type="component" value="Chromosome"/>
</dbReference>
<sequence>MRGGDEGLWIDLIQQGVCFCDVRSLPGRQGQGDRLSRSIDNGVDFRSQSATGLSDGLIRAPFLRAPALCW</sequence>
<evidence type="ECO:0000313" key="2">
    <source>
        <dbReference type="Proteomes" id="UP000515220"/>
    </source>
</evidence>
<dbReference type="EMBL" id="AP023326">
    <property type="protein sequence ID" value="BCI67878.1"/>
    <property type="molecule type" value="Genomic_DNA"/>
</dbReference>
<gene>
    <name evidence="1" type="ORF">AAJCM20276_25020</name>
</gene>